<feature type="domain" description="Peptidase S74" evidence="3">
    <location>
        <begin position="357"/>
        <end position="453"/>
    </location>
</feature>
<evidence type="ECO:0000259" key="3">
    <source>
        <dbReference type="PROSITE" id="PS51688"/>
    </source>
</evidence>
<dbReference type="InterPro" id="IPR030392">
    <property type="entry name" value="S74_ICA"/>
</dbReference>
<dbReference type="RefSeq" id="WP_231008756.1">
    <property type="nucleotide sequence ID" value="NZ_JAJNEC010000008.1"/>
</dbReference>
<dbReference type="Pfam" id="PF05658">
    <property type="entry name" value="YadA_head"/>
    <property type="match status" value="4"/>
</dbReference>
<reference evidence="4 5" key="1">
    <citation type="submission" date="2021-11" db="EMBL/GenBank/DDBJ databases">
        <title>Genomic of Niabella pedocola.</title>
        <authorList>
            <person name="Wu T."/>
        </authorList>
    </citation>
    <scope>NUCLEOTIDE SEQUENCE [LARGE SCALE GENOMIC DNA]</scope>
    <source>
        <strain evidence="4 5">JCM 31011</strain>
    </source>
</reference>
<name>A0ABS8PYM7_9BACT</name>
<feature type="signal peptide" evidence="2">
    <location>
        <begin position="1"/>
        <end position="21"/>
    </location>
</feature>
<feature type="chain" id="PRO_5046779874" evidence="2">
    <location>
        <begin position="22"/>
        <end position="467"/>
    </location>
</feature>
<feature type="coiled-coil region" evidence="1">
    <location>
        <begin position="436"/>
        <end position="463"/>
    </location>
</feature>
<dbReference type="Pfam" id="PF13884">
    <property type="entry name" value="Peptidase_S74"/>
    <property type="match status" value="1"/>
</dbReference>
<proteinExistence type="predicted"/>
<dbReference type="EMBL" id="JAJNEC010000008">
    <property type="protein sequence ID" value="MCD2426168.1"/>
    <property type="molecule type" value="Genomic_DNA"/>
</dbReference>
<dbReference type="InterPro" id="IPR008640">
    <property type="entry name" value="Adhesin_Head_dom"/>
</dbReference>
<keyword evidence="5" id="KW-1185">Reference proteome</keyword>
<comment type="caution">
    <text evidence="4">The sequence shown here is derived from an EMBL/GenBank/DDBJ whole genome shotgun (WGS) entry which is preliminary data.</text>
</comment>
<dbReference type="InterPro" id="IPR011049">
    <property type="entry name" value="Serralysin-like_metalloprot_C"/>
</dbReference>
<dbReference type="Gene3D" id="2.150.10.10">
    <property type="entry name" value="Serralysin-like metalloprotease, C-terminal"/>
    <property type="match status" value="2"/>
</dbReference>
<dbReference type="CDD" id="cd12820">
    <property type="entry name" value="LbR_YadA-like"/>
    <property type="match status" value="1"/>
</dbReference>
<keyword evidence="1" id="KW-0175">Coiled coil</keyword>
<evidence type="ECO:0000256" key="2">
    <source>
        <dbReference type="SAM" id="SignalP"/>
    </source>
</evidence>
<evidence type="ECO:0000313" key="4">
    <source>
        <dbReference type="EMBL" id="MCD2426168.1"/>
    </source>
</evidence>
<organism evidence="4 5">
    <name type="scientific">Niabella pedocola</name>
    <dbReference type="NCBI Taxonomy" id="1752077"/>
    <lineage>
        <taxon>Bacteria</taxon>
        <taxon>Pseudomonadati</taxon>
        <taxon>Bacteroidota</taxon>
        <taxon>Chitinophagia</taxon>
        <taxon>Chitinophagales</taxon>
        <taxon>Chitinophagaceae</taxon>
        <taxon>Niabella</taxon>
    </lineage>
</organism>
<gene>
    <name evidence="4" type="ORF">LQ567_25510</name>
</gene>
<evidence type="ECO:0000313" key="5">
    <source>
        <dbReference type="Proteomes" id="UP001199816"/>
    </source>
</evidence>
<dbReference type="SUPFAM" id="SSF101967">
    <property type="entry name" value="Adhesin YadA, collagen-binding domain"/>
    <property type="match status" value="2"/>
</dbReference>
<dbReference type="Proteomes" id="UP001199816">
    <property type="component" value="Unassembled WGS sequence"/>
</dbReference>
<dbReference type="PROSITE" id="PS51688">
    <property type="entry name" value="ICA"/>
    <property type="match status" value="1"/>
</dbReference>
<accession>A0ABS8PYM7</accession>
<keyword evidence="2" id="KW-0732">Signal</keyword>
<evidence type="ECO:0000256" key="1">
    <source>
        <dbReference type="SAM" id="Coils"/>
    </source>
</evidence>
<sequence length="467" mass="48081">MKLKLFLLLLVITSLSMTTKAQVPSLFAFQGVARNNNGQAAANQKVSVRFTIHQGAETGGEVFQEIHNPTTNAAGVFNVAIGSKTGFPNTLNWSNNVAYYLQVEIDPAGGSAFTTISTSQLLSVPYAIAASRLVATGSLVLSGTGTTIGSSGNKALAANATAMGHNTTASGANATAVGLGTNASGDAALSIGVDTKASGNYSFAAGQSSEASAYASFAAGTISKATNSSAVAMGYSAEASGLNAFAAGALSKATGTTTIAIGYKSQATGTGATSLGSEVLADGDYSTTMGNNVSTGSFKGSFIVGDYRPIYTTKNSAENQMVMRFGGGYRFYTGTAGFGSGAGVSLDPNGNSWASISDSTKKENYSAANGAAFLSKIKSMKLGSWNYKGQDKQRYRHYGPMAQEFHSLFGNDGTGTIGCDTTIASADIDGVMMIALQALVKQVDQLAETNKKLQQRIQQLEARRKDH</sequence>
<protein>
    <submittedName>
        <fullName evidence="4">Tail fiber domain-containing protein</fullName>
    </submittedName>
</protein>